<reference evidence="3" key="1">
    <citation type="journal article" date="2019" name="Int. J. Syst. Evol. Microbiol.">
        <title>The Global Catalogue of Microorganisms (GCM) 10K type strain sequencing project: providing services to taxonomists for standard genome sequencing and annotation.</title>
        <authorList>
            <consortium name="The Broad Institute Genomics Platform"/>
            <consortium name="The Broad Institute Genome Sequencing Center for Infectious Disease"/>
            <person name="Wu L."/>
            <person name="Ma J."/>
        </authorList>
    </citation>
    <scope>NUCLEOTIDE SEQUENCE [LARGE SCALE GENOMIC DNA]</scope>
    <source>
        <strain evidence="3">JCM 16259</strain>
    </source>
</reference>
<sequence length="271" mass="27896">MTATPQVAVTPLAGRRGDRVLVVGPSLGTRVETLWGSVAEVLAQQGGMHVVGWDLPGHGTSPAATQGFSLAELADGVLEALDTALPSGDRDEPWCVAGDSVGGAVSLLLLRAHPERFAAGAVLCSSARFGTSQGWTERAELVRAEGMAPMVASSPARWFGTRAAAHPNERTRSVVAELSDVDPEGYAQVCDALATYDLTSELGAITTPLLAVAGADDVATPPEGMAQLAARVRDGVLEILPDVGHLAPLEDPGGTAALLAAHFRDPRGRSA</sequence>
<dbReference type="RefSeq" id="WP_344255125.1">
    <property type="nucleotide sequence ID" value="NZ_BAAARE010000009.1"/>
</dbReference>
<name>A0ABP5YWY0_9MICO</name>
<dbReference type="Gene3D" id="3.40.50.1820">
    <property type="entry name" value="alpha/beta hydrolase"/>
    <property type="match status" value="1"/>
</dbReference>
<dbReference type="Proteomes" id="UP001500730">
    <property type="component" value="Unassembled WGS sequence"/>
</dbReference>
<dbReference type="PRINTS" id="PR00111">
    <property type="entry name" value="ABHYDROLASE"/>
</dbReference>
<comment type="caution">
    <text evidence="2">The sequence shown here is derived from an EMBL/GenBank/DDBJ whole genome shotgun (WGS) entry which is preliminary data.</text>
</comment>
<evidence type="ECO:0000259" key="1">
    <source>
        <dbReference type="Pfam" id="PF12146"/>
    </source>
</evidence>
<dbReference type="InterPro" id="IPR022742">
    <property type="entry name" value="Hydrolase_4"/>
</dbReference>
<dbReference type="EMBL" id="BAAARE010000009">
    <property type="protein sequence ID" value="GAA2485198.1"/>
    <property type="molecule type" value="Genomic_DNA"/>
</dbReference>
<organism evidence="2 3">
    <name type="scientific">Terrabacter carboxydivorans</name>
    <dbReference type="NCBI Taxonomy" id="619730"/>
    <lineage>
        <taxon>Bacteria</taxon>
        <taxon>Bacillati</taxon>
        <taxon>Actinomycetota</taxon>
        <taxon>Actinomycetes</taxon>
        <taxon>Micrococcales</taxon>
        <taxon>Intrasporangiaceae</taxon>
        <taxon>Terrabacter</taxon>
    </lineage>
</organism>
<keyword evidence="3" id="KW-1185">Reference proteome</keyword>
<dbReference type="Pfam" id="PF12146">
    <property type="entry name" value="Hydrolase_4"/>
    <property type="match status" value="1"/>
</dbReference>
<protein>
    <recommendedName>
        <fullName evidence="1">Serine aminopeptidase S33 domain-containing protein</fullName>
    </recommendedName>
</protein>
<dbReference type="PANTHER" id="PTHR43798">
    <property type="entry name" value="MONOACYLGLYCEROL LIPASE"/>
    <property type="match status" value="1"/>
</dbReference>
<dbReference type="InterPro" id="IPR029058">
    <property type="entry name" value="AB_hydrolase_fold"/>
</dbReference>
<dbReference type="InterPro" id="IPR050266">
    <property type="entry name" value="AB_hydrolase_sf"/>
</dbReference>
<feature type="domain" description="Serine aminopeptidase S33" evidence="1">
    <location>
        <begin position="38"/>
        <end position="247"/>
    </location>
</feature>
<dbReference type="SUPFAM" id="SSF53474">
    <property type="entry name" value="alpha/beta-Hydrolases"/>
    <property type="match status" value="1"/>
</dbReference>
<gene>
    <name evidence="2" type="ORF">GCM10009858_23830</name>
</gene>
<proteinExistence type="predicted"/>
<accession>A0ABP5YWY0</accession>
<evidence type="ECO:0000313" key="2">
    <source>
        <dbReference type="EMBL" id="GAA2485198.1"/>
    </source>
</evidence>
<dbReference type="InterPro" id="IPR000073">
    <property type="entry name" value="AB_hydrolase_1"/>
</dbReference>
<evidence type="ECO:0000313" key="3">
    <source>
        <dbReference type="Proteomes" id="UP001500730"/>
    </source>
</evidence>